<evidence type="ECO:0000313" key="3">
    <source>
        <dbReference type="Proteomes" id="UP000834106"/>
    </source>
</evidence>
<evidence type="ECO:0000256" key="1">
    <source>
        <dbReference type="SAM" id="MobiDB-lite"/>
    </source>
</evidence>
<protein>
    <submittedName>
        <fullName evidence="2">Uncharacterized protein</fullName>
    </submittedName>
</protein>
<feature type="compositionally biased region" description="Basic and acidic residues" evidence="1">
    <location>
        <begin position="93"/>
        <end position="105"/>
    </location>
</feature>
<proteinExistence type="predicted"/>
<organism evidence="2 3">
    <name type="scientific">Fraxinus pennsylvanica</name>
    <dbReference type="NCBI Taxonomy" id="56036"/>
    <lineage>
        <taxon>Eukaryota</taxon>
        <taxon>Viridiplantae</taxon>
        <taxon>Streptophyta</taxon>
        <taxon>Embryophyta</taxon>
        <taxon>Tracheophyta</taxon>
        <taxon>Spermatophyta</taxon>
        <taxon>Magnoliopsida</taxon>
        <taxon>eudicotyledons</taxon>
        <taxon>Gunneridae</taxon>
        <taxon>Pentapetalae</taxon>
        <taxon>asterids</taxon>
        <taxon>lamiids</taxon>
        <taxon>Lamiales</taxon>
        <taxon>Oleaceae</taxon>
        <taxon>Oleeae</taxon>
        <taxon>Fraxinus</taxon>
    </lineage>
</organism>
<dbReference type="Proteomes" id="UP000834106">
    <property type="component" value="Chromosome 17"/>
</dbReference>
<sequence length="175" mass="19312">MNMCSKCHKDTIMRQKHAKLANSSIEDLVNGVSSSIVKEPVMTDATDVHTRAVESKDASKHTSSDLYSEPPPPPDKTPPHLALTQNTISLTHLPHEEHCRRRYEEPPPLLDKTPPPSGVASPTLRDVERPLLPHKGPPAHVGFQSIGPIFETEDPESISNWLFSAPILQSSLYTC</sequence>
<feature type="region of interest" description="Disordered" evidence="1">
    <location>
        <begin position="47"/>
        <end position="139"/>
    </location>
</feature>
<feature type="compositionally biased region" description="Basic and acidic residues" evidence="1">
    <location>
        <begin position="47"/>
        <end position="63"/>
    </location>
</feature>
<name>A0AAD2E6V7_9LAMI</name>
<feature type="compositionally biased region" description="Pro residues" evidence="1">
    <location>
        <begin position="106"/>
        <end position="117"/>
    </location>
</feature>
<gene>
    <name evidence="2" type="ORF">FPE_LOCUS28387</name>
</gene>
<dbReference type="AlphaFoldDB" id="A0AAD2E6V7"/>
<dbReference type="EMBL" id="OU503052">
    <property type="protein sequence ID" value="CAI9780957.1"/>
    <property type="molecule type" value="Genomic_DNA"/>
</dbReference>
<keyword evidence="3" id="KW-1185">Reference proteome</keyword>
<reference evidence="2" key="1">
    <citation type="submission" date="2023-05" db="EMBL/GenBank/DDBJ databases">
        <authorList>
            <person name="Huff M."/>
        </authorList>
    </citation>
    <scope>NUCLEOTIDE SEQUENCE</scope>
</reference>
<accession>A0AAD2E6V7</accession>
<evidence type="ECO:0000313" key="2">
    <source>
        <dbReference type="EMBL" id="CAI9780957.1"/>
    </source>
</evidence>